<protein>
    <recommendedName>
        <fullName evidence="4">Peptidase M10 metallopeptidase domain-containing protein</fullName>
    </recommendedName>
</protein>
<dbReference type="NCBIfam" id="NF038122">
    <property type="entry name" value="metallo_LGF"/>
    <property type="match status" value="1"/>
</dbReference>
<keyword evidence="3" id="KW-1185">Reference proteome</keyword>
<evidence type="ECO:0000256" key="1">
    <source>
        <dbReference type="SAM" id="MobiDB-lite"/>
    </source>
</evidence>
<dbReference type="Proteomes" id="UP000738376">
    <property type="component" value="Unassembled WGS sequence"/>
</dbReference>
<evidence type="ECO:0000313" key="2">
    <source>
        <dbReference type="EMBL" id="NMF59498.1"/>
    </source>
</evidence>
<dbReference type="EMBL" id="JAAVJL010000001">
    <property type="protein sequence ID" value="NMF59498.1"/>
    <property type="molecule type" value="Genomic_DNA"/>
</dbReference>
<sequence>MQFNFSYSQGVSQTQITAFEFAGKIWSSYLTDNITVNLAVDLQASFPIANVIAGSVARANQSLYTTFNNALKADTKSSIDSSAIGSKANRGGNFAADLQAVNYQTGALINSTQMGNYMELNSANAKALNLNPTNGASVLDGYIVMRDLTGTGTSWDYNFGRTSGSSTTTVDFIGVALHEIGHILGFQSSVDQPWIDPTVNRDLYTQSIGNRANIATPLDLFRYSSRGGNSQVDLSPGANPFFSLDGNTVLGNLQTGSNTVLGGNGLQGSHWTTGGIMNAEIKKGTVAKISQLDLNSFDAIGWDVNPQGVNTAINYGQLYTQAQQIASTKTKGSLSSAVGLMLDSSDVYLQLTGAETLGTTSARSGTWWQEYFARTTNWWQTFSQTLSAQSVFETLDDGLDSQNPSPNQDISNIATNPLTGKEDGKSLVGEELGKYQLSMSNISQSGNLDFFSVSSNSQNNDSLVIAQQIFNNDFDINAIAPISSALSNISLGNKDNLQGTSSTLDKFNLTDDSNSLAPWWLREVSWWTVR</sequence>
<proteinExistence type="predicted"/>
<gene>
    <name evidence="2" type="ORF">HC246_16110</name>
</gene>
<name>A0ABX1LTK9_9CYAN</name>
<feature type="compositionally biased region" description="Polar residues" evidence="1">
    <location>
        <begin position="400"/>
        <end position="418"/>
    </location>
</feature>
<evidence type="ECO:0008006" key="4">
    <source>
        <dbReference type="Google" id="ProtNLM"/>
    </source>
</evidence>
<dbReference type="RefSeq" id="WP_169364270.1">
    <property type="nucleotide sequence ID" value="NZ_JAAVJL010000001.1"/>
</dbReference>
<evidence type="ECO:0000313" key="3">
    <source>
        <dbReference type="Proteomes" id="UP000738376"/>
    </source>
</evidence>
<reference evidence="2 3" key="1">
    <citation type="submission" date="2020-03" db="EMBL/GenBank/DDBJ databases">
        <title>Draft Genome Sequence of 2-Methylisoborneol Producing Pseudanabaena yagii Strain GIHE-NHR1 Isolated from North Han River in South Korea.</title>
        <authorList>
            <person name="Jeong J."/>
        </authorList>
    </citation>
    <scope>NUCLEOTIDE SEQUENCE [LARGE SCALE GENOMIC DNA]</scope>
    <source>
        <strain evidence="2 3">GIHE-NHR1</strain>
    </source>
</reference>
<dbReference type="SUPFAM" id="SSF55486">
    <property type="entry name" value="Metalloproteases ('zincins'), catalytic domain"/>
    <property type="match status" value="1"/>
</dbReference>
<feature type="region of interest" description="Disordered" evidence="1">
    <location>
        <begin position="400"/>
        <end position="422"/>
    </location>
</feature>
<accession>A0ABX1LTK9</accession>
<organism evidence="2 3">
    <name type="scientific">Pseudanabaena yagii GIHE-NHR1</name>
    <dbReference type="NCBI Taxonomy" id="2722753"/>
    <lineage>
        <taxon>Bacteria</taxon>
        <taxon>Bacillati</taxon>
        <taxon>Cyanobacteriota</taxon>
        <taxon>Cyanophyceae</taxon>
        <taxon>Pseudanabaenales</taxon>
        <taxon>Pseudanabaenaceae</taxon>
        <taxon>Pseudanabaena</taxon>
        <taxon>Pseudanabaena yagii</taxon>
    </lineage>
</organism>
<comment type="caution">
    <text evidence="2">The sequence shown here is derived from an EMBL/GenBank/DDBJ whole genome shotgun (WGS) entry which is preliminary data.</text>
</comment>